<comment type="subcellular location">
    <subcellularLocation>
        <location evidence="1">Cell membrane</location>
        <topology evidence="1">Multi-pass membrane protein</topology>
    </subcellularLocation>
</comment>
<dbReference type="SUPFAM" id="SSF52540">
    <property type="entry name" value="P-loop containing nucleoside triphosphate hydrolases"/>
    <property type="match status" value="1"/>
</dbReference>
<dbReference type="OrthoDB" id="1672195at2"/>
<gene>
    <name evidence="10" type="ORF">FC59_GL001097</name>
</gene>
<dbReference type="eggNOG" id="COG1132">
    <property type="taxonomic scope" value="Bacteria"/>
</dbReference>
<keyword evidence="2 7" id="KW-0812">Transmembrane</keyword>
<dbReference type="CDD" id="cd07346">
    <property type="entry name" value="ABC_6TM_exporters"/>
    <property type="match status" value="1"/>
</dbReference>
<dbReference type="InterPro" id="IPR027417">
    <property type="entry name" value="P-loop_NTPase"/>
</dbReference>
<dbReference type="PROSITE" id="PS00211">
    <property type="entry name" value="ABC_TRANSPORTER_1"/>
    <property type="match status" value="1"/>
</dbReference>
<dbReference type="InterPro" id="IPR039421">
    <property type="entry name" value="Type_1_exporter"/>
</dbReference>
<evidence type="ECO:0000259" key="9">
    <source>
        <dbReference type="PROSITE" id="PS50929"/>
    </source>
</evidence>
<evidence type="ECO:0000256" key="1">
    <source>
        <dbReference type="ARBA" id="ARBA00004651"/>
    </source>
</evidence>
<keyword evidence="5 7" id="KW-1133">Transmembrane helix</keyword>
<name>A0A0R1VF64_9LACO</name>
<evidence type="ECO:0000256" key="2">
    <source>
        <dbReference type="ARBA" id="ARBA00022692"/>
    </source>
</evidence>
<dbReference type="Gene3D" id="1.20.1560.10">
    <property type="entry name" value="ABC transporter type 1, transmembrane domain"/>
    <property type="match status" value="1"/>
</dbReference>
<dbReference type="GO" id="GO:0140359">
    <property type="term" value="F:ABC-type transporter activity"/>
    <property type="evidence" value="ECO:0007669"/>
    <property type="project" value="InterPro"/>
</dbReference>
<comment type="caution">
    <text evidence="10">The sequence shown here is derived from an EMBL/GenBank/DDBJ whole genome shotgun (WGS) entry which is preliminary data.</text>
</comment>
<accession>A0A0R1VF64</accession>
<feature type="transmembrane region" description="Helical" evidence="7">
    <location>
        <begin position="122"/>
        <end position="140"/>
    </location>
</feature>
<evidence type="ECO:0000313" key="10">
    <source>
        <dbReference type="EMBL" id="KRM03919.1"/>
    </source>
</evidence>
<evidence type="ECO:0000256" key="5">
    <source>
        <dbReference type="ARBA" id="ARBA00022989"/>
    </source>
</evidence>
<dbReference type="PROSITE" id="PS50929">
    <property type="entry name" value="ABC_TM1F"/>
    <property type="match status" value="1"/>
</dbReference>
<keyword evidence="4" id="KW-0067">ATP-binding</keyword>
<dbReference type="AlphaFoldDB" id="A0A0R1VF64"/>
<feature type="domain" description="ABC transporter" evidence="8">
    <location>
        <begin position="323"/>
        <end position="530"/>
    </location>
</feature>
<dbReference type="Pfam" id="PF00005">
    <property type="entry name" value="ABC_tran"/>
    <property type="match status" value="1"/>
</dbReference>
<feature type="transmembrane region" description="Helical" evidence="7">
    <location>
        <begin position="49"/>
        <end position="71"/>
    </location>
</feature>
<dbReference type="InterPro" id="IPR003593">
    <property type="entry name" value="AAA+_ATPase"/>
</dbReference>
<dbReference type="GO" id="GO:0034040">
    <property type="term" value="F:ATPase-coupled lipid transmembrane transporter activity"/>
    <property type="evidence" value="ECO:0007669"/>
    <property type="project" value="TreeGrafter"/>
</dbReference>
<evidence type="ECO:0000259" key="8">
    <source>
        <dbReference type="PROSITE" id="PS50893"/>
    </source>
</evidence>
<evidence type="ECO:0000256" key="6">
    <source>
        <dbReference type="ARBA" id="ARBA00023136"/>
    </source>
</evidence>
<dbReference type="GO" id="GO:0005886">
    <property type="term" value="C:plasma membrane"/>
    <property type="evidence" value="ECO:0007669"/>
    <property type="project" value="UniProtKB-SubCell"/>
</dbReference>
<dbReference type="InterPro" id="IPR017871">
    <property type="entry name" value="ABC_transporter-like_CS"/>
</dbReference>
<dbReference type="PATRIC" id="fig|1423767.3.peg.1135"/>
<evidence type="ECO:0000256" key="7">
    <source>
        <dbReference type="SAM" id="Phobius"/>
    </source>
</evidence>
<evidence type="ECO:0000313" key="11">
    <source>
        <dbReference type="Proteomes" id="UP000051307"/>
    </source>
</evidence>
<dbReference type="GO" id="GO:0005524">
    <property type="term" value="F:ATP binding"/>
    <property type="evidence" value="ECO:0007669"/>
    <property type="project" value="UniProtKB-KW"/>
</dbReference>
<dbReference type="PROSITE" id="PS50893">
    <property type="entry name" value="ABC_TRANSPORTER_2"/>
    <property type="match status" value="1"/>
</dbReference>
<feature type="transmembrane region" description="Helical" evidence="7">
    <location>
        <begin position="235"/>
        <end position="257"/>
    </location>
</feature>
<dbReference type="InterPro" id="IPR003439">
    <property type="entry name" value="ABC_transporter-like_ATP-bd"/>
</dbReference>
<keyword evidence="3" id="KW-0547">Nucleotide-binding</keyword>
<sequence>MKILRLASRSLLSFYIILAVIKAFGNISIAYISGLMIDTALKKNSKFQEIFLIAVLGIIALLIILISNIFFQYLKSDIVKNINVELKKKVFNYLVYVGKETYKNELSLVTNDLKQIETQITLNYLLIISDVCSFVFALLIGLANSWILTVIFSIATIIPSIVQTHFTKRIQKTAKSWEKSNSEYTQSASDTINGTETSRLYNTQSTLISYVMKPIKELESNLKEMSFSQNSAYEIIAFVAEIMGFVIPFLIGSLLILSGQLQVGILIMIVQLSNQFINPMIDIYNRINQIKSNEPIYRKIEPALNYTNKHEEDASKPNKFETLTVSHLFYSYSNTPVINDLNLKIKNNEKILFIAPSGWGKTTFLKLLMGILKPLDGDIVVDKLNITSNFEKSHNYFSYINQRPFIFDANLRFNITLGRSVSNEFLNKVIRTAGLEKLIKEKGWDYQVGENGKKLSGGQIQRIEIARALLANRPILLADEATSSLDNKLSLAIHKIILNSPGLTVIEVAHKITDQEKKMFDRVIDLNNKQ</sequence>
<dbReference type="RefSeq" id="WP_025015063.1">
    <property type="nucleotide sequence ID" value="NZ_AZFU01000025.1"/>
</dbReference>
<reference evidence="10 11" key="1">
    <citation type="journal article" date="2015" name="Genome Announc.">
        <title>Expanding the biotechnology potential of lactobacilli through comparative genomics of 213 strains and associated genera.</title>
        <authorList>
            <person name="Sun Z."/>
            <person name="Harris H.M."/>
            <person name="McCann A."/>
            <person name="Guo C."/>
            <person name="Argimon S."/>
            <person name="Zhang W."/>
            <person name="Yang X."/>
            <person name="Jeffery I.B."/>
            <person name="Cooney J.C."/>
            <person name="Kagawa T.F."/>
            <person name="Liu W."/>
            <person name="Song Y."/>
            <person name="Salvetti E."/>
            <person name="Wrobel A."/>
            <person name="Rasinkangas P."/>
            <person name="Parkhill J."/>
            <person name="Rea M.C."/>
            <person name="O'Sullivan O."/>
            <person name="Ritari J."/>
            <person name="Douillard F.P."/>
            <person name="Paul Ross R."/>
            <person name="Yang R."/>
            <person name="Briner A.E."/>
            <person name="Felis G.E."/>
            <person name="de Vos W.M."/>
            <person name="Barrangou R."/>
            <person name="Klaenhammer T.R."/>
            <person name="Caufield P.W."/>
            <person name="Cui Y."/>
            <person name="Zhang H."/>
            <person name="O'Toole P.W."/>
        </authorList>
    </citation>
    <scope>NUCLEOTIDE SEQUENCE [LARGE SCALE GENOMIC DNA]</scope>
    <source>
        <strain evidence="10 11">DSM 16761</strain>
    </source>
</reference>
<feature type="transmembrane region" description="Helical" evidence="7">
    <location>
        <begin position="12"/>
        <end position="37"/>
    </location>
</feature>
<dbReference type="GO" id="GO:0016887">
    <property type="term" value="F:ATP hydrolysis activity"/>
    <property type="evidence" value="ECO:0007669"/>
    <property type="project" value="InterPro"/>
</dbReference>
<dbReference type="Pfam" id="PF00664">
    <property type="entry name" value="ABC_membrane"/>
    <property type="match status" value="1"/>
</dbReference>
<dbReference type="EMBL" id="AZFU01000025">
    <property type="protein sequence ID" value="KRM03919.1"/>
    <property type="molecule type" value="Genomic_DNA"/>
</dbReference>
<organism evidence="10 11">
    <name type="scientific">Lactobacillus kitasatonis DSM 16761 = JCM 1039</name>
    <dbReference type="NCBI Taxonomy" id="1423767"/>
    <lineage>
        <taxon>Bacteria</taxon>
        <taxon>Bacillati</taxon>
        <taxon>Bacillota</taxon>
        <taxon>Bacilli</taxon>
        <taxon>Lactobacillales</taxon>
        <taxon>Lactobacillaceae</taxon>
        <taxon>Lactobacillus</taxon>
    </lineage>
</organism>
<evidence type="ECO:0000256" key="3">
    <source>
        <dbReference type="ARBA" id="ARBA00022741"/>
    </source>
</evidence>
<dbReference type="SUPFAM" id="SSF90123">
    <property type="entry name" value="ABC transporter transmembrane region"/>
    <property type="match status" value="1"/>
</dbReference>
<dbReference type="InterPro" id="IPR011527">
    <property type="entry name" value="ABC1_TM_dom"/>
</dbReference>
<evidence type="ECO:0000256" key="4">
    <source>
        <dbReference type="ARBA" id="ARBA00022840"/>
    </source>
</evidence>
<dbReference type="CDD" id="cd03228">
    <property type="entry name" value="ABCC_MRP_Like"/>
    <property type="match status" value="1"/>
</dbReference>
<keyword evidence="6 7" id="KW-0472">Membrane</keyword>
<dbReference type="PANTHER" id="PTHR24221">
    <property type="entry name" value="ATP-BINDING CASSETTE SUB-FAMILY B"/>
    <property type="match status" value="1"/>
</dbReference>
<feature type="transmembrane region" description="Helical" evidence="7">
    <location>
        <begin position="146"/>
        <end position="166"/>
    </location>
</feature>
<dbReference type="InterPro" id="IPR036640">
    <property type="entry name" value="ABC1_TM_sf"/>
</dbReference>
<proteinExistence type="predicted"/>
<dbReference type="Gene3D" id="3.40.50.300">
    <property type="entry name" value="P-loop containing nucleotide triphosphate hydrolases"/>
    <property type="match status" value="1"/>
</dbReference>
<dbReference type="PANTHER" id="PTHR24221:SF654">
    <property type="entry name" value="ATP-BINDING CASSETTE SUB-FAMILY B MEMBER 6"/>
    <property type="match status" value="1"/>
</dbReference>
<dbReference type="Proteomes" id="UP000051307">
    <property type="component" value="Unassembled WGS sequence"/>
</dbReference>
<dbReference type="SMART" id="SM00382">
    <property type="entry name" value="AAA"/>
    <property type="match status" value="1"/>
</dbReference>
<feature type="domain" description="ABC transmembrane type-1" evidence="9">
    <location>
        <begin position="16"/>
        <end position="292"/>
    </location>
</feature>
<protein>
    <submittedName>
        <fullName evidence="10">ABC-type multidrug transport system, ATPase and permease component</fullName>
    </submittedName>
</protein>